<dbReference type="InterPro" id="IPR050651">
    <property type="entry name" value="Plant_Cytochrome_P450_Monoox"/>
</dbReference>
<dbReference type="PROSITE" id="PS00086">
    <property type="entry name" value="CYTOCHROME_P450"/>
    <property type="match status" value="1"/>
</dbReference>
<dbReference type="GO" id="GO:0016705">
    <property type="term" value="F:oxidoreductase activity, acting on paired donors, with incorporation or reduction of molecular oxygen"/>
    <property type="evidence" value="ECO:0007669"/>
    <property type="project" value="InterPro"/>
</dbReference>
<keyword evidence="9" id="KW-1185">Reference proteome</keyword>
<comment type="similarity">
    <text evidence="6">Belongs to the cytochrome P450 family.</text>
</comment>
<dbReference type="GO" id="GO:0020037">
    <property type="term" value="F:heme binding"/>
    <property type="evidence" value="ECO:0007669"/>
    <property type="project" value="InterPro"/>
</dbReference>
<dbReference type="PRINTS" id="PR00385">
    <property type="entry name" value="P450"/>
</dbReference>
<dbReference type="Proteomes" id="UP001055439">
    <property type="component" value="Chromosome 5"/>
</dbReference>
<dbReference type="SUPFAM" id="SSF48264">
    <property type="entry name" value="Cytochrome P450"/>
    <property type="match status" value="1"/>
</dbReference>
<dbReference type="InterPro" id="IPR001128">
    <property type="entry name" value="Cyt_P450"/>
</dbReference>
<keyword evidence="7" id="KW-0472">Membrane</keyword>
<accession>A0A9E7G5Y1</accession>
<dbReference type="CDD" id="cd20653">
    <property type="entry name" value="CYP81"/>
    <property type="match status" value="1"/>
</dbReference>
<dbReference type="InterPro" id="IPR002401">
    <property type="entry name" value="Cyt_P450_E_grp-I"/>
</dbReference>
<keyword evidence="3 6" id="KW-0560">Oxidoreductase</keyword>
<dbReference type="GO" id="GO:0004497">
    <property type="term" value="F:monooxygenase activity"/>
    <property type="evidence" value="ECO:0007669"/>
    <property type="project" value="UniProtKB-KW"/>
</dbReference>
<feature type="binding site" description="axial binding residue" evidence="5">
    <location>
        <position position="514"/>
    </location>
    <ligand>
        <name>heme</name>
        <dbReference type="ChEBI" id="CHEBI:30413"/>
    </ligand>
    <ligandPart>
        <name>Fe</name>
        <dbReference type="ChEBI" id="CHEBI:18248"/>
    </ligandPart>
</feature>
<evidence type="ECO:0000256" key="3">
    <source>
        <dbReference type="ARBA" id="ARBA00023002"/>
    </source>
</evidence>
<keyword evidence="4 5" id="KW-0408">Iron</keyword>
<dbReference type="EMBL" id="CP097507">
    <property type="protein sequence ID" value="URE07243.1"/>
    <property type="molecule type" value="Genomic_DNA"/>
</dbReference>
<reference evidence="8" key="1">
    <citation type="submission" date="2022-05" db="EMBL/GenBank/DDBJ databases">
        <title>The Musa troglodytarum L. genome provides insights into the mechanism of non-climacteric behaviour and enrichment of carotenoids.</title>
        <authorList>
            <person name="Wang J."/>
        </authorList>
    </citation>
    <scope>NUCLEOTIDE SEQUENCE</scope>
    <source>
        <tissue evidence="8">Leaf</tissue>
    </source>
</reference>
<name>A0A9E7G5Y1_9LILI</name>
<keyword evidence="7" id="KW-1133">Transmembrane helix</keyword>
<evidence type="ECO:0000313" key="9">
    <source>
        <dbReference type="Proteomes" id="UP001055439"/>
    </source>
</evidence>
<evidence type="ECO:0000256" key="7">
    <source>
        <dbReference type="SAM" id="Phobius"/>
    </source>
</evidence>
<evidence type="ECO:0000256" key="6">
    <source>
        <dbReference type="RuleBase" id="RU000461"/>
    </source>
</evidence>
<dbReference type="InterPro" id="IPR036396">
    <property type="entry name" value="Cyt_P450_sf"/>
</dbReference>
<dbReference type="Pfam" id="PF00067">
    <property type="entry name" value="p450"/>
    <property type="match status" value="1"/>
</dbReference>
<comment type="cofactor">
    <cofactor evidence="5">
        <name>heme</name>
        <dbReference type="ChEBI" id="CHEBI:30413"/>
    </cofactor>
</comment>
<organism evidence="8 9">
    <name type="scientific">Musa troglodytarum</name>
    <name type="common">fe'i banana</name>
    <dbReference type="NCBI Taxonomy" id="320322"/>
    <lineage>
        <taxon>Eukaryota</taxon>
        <taxon>Viridiplantae</taxon>
        <taxon>Streptophyta</taxon>
        <taxon>Embryophyta</taxon>
        <taxon>Tracheophyta</taxon>
        <taxon>Spermatophyta</taxon>
        <taxon>Magnoliopsida</taxon>
        <taxon>Liliopsida</taxon>
        <taxon>Zingiberales</taxon>
        <taxon>Musaceae</taxon>
        <taxon>Musa</taxon>
    </lineage>
</organism>
<dbReference type="PANTHER" id="PTHR47947">
    <property type="entry name" value="CYTOCHROME P450 82C3-RELATED"/>
    <property type="match status" value="1"/>
</dbReference>
<dbReference type="Gene3D" id="1.10.630.10">
    <property type="entry name" value="Cytochrome P450"/>
    <property type="match status" value="1"/>
</dbReference>
<evidence type="ECO:0000256" key="4">
    <source>
        <dbReference type="ARBA" id="ARBA00023004"/>
    </source>
</evidence>
<dbReference type="FunFam" id="1.10.630.10:FF:000026">
    <property type="entry name" value="Cytochrome P450 82C4"/>
    <property type="match status" value="1"/>
</dbReference>
<evidence type="ECO:0000256" key="5">
    <source>
        <dbReference type="PIRSR" id="PIRSR602401-1"/>
    </source>
</evidence>
<dbReference type="PRINTS" id="PR00463">
    <property type="entry name" value="EP450I"/>
</dbReference>
<dbReference type="OrthoDB" id="1055148at2759"/>
<protein>
    <submittedName>
        <fullName evidence="8">Cytochrome P450</fullName>
    </submittedName>
</protein>
<keyword evidence="7" id="KW-0812">Transmembrane</keyword>
<dbReference type="InterPro" id="IPR017972">
    <property type="entry name" value="Cyt_P450_CS"/>
</dbReference>
<evidence type="ECO:0000256" key="2">
    <source>
        <dbReference type="ARBA" id="ARBA00022723"/>
    </source>
</evidence>
<keyword evidence="1 5" id="KW-0349">Heme</keyword>
<evidence type="ECO:0000256" key="1">
    <source>
        <dbReference type="ARBA" id="ARBA00022617"/>
    </source>
</evidence>
<keyword evidence="2 5" id="KW-0479">Metal-binding</keyword>
<feature type="transmembrane region" description="Helical" evidence="7">
    <location>
        <begin position="62"/>
        <end position="88"/>
    </location>
</feature>
<dbReference type="AlphaFoldDB" id="A0A9E7G5Y1"/>
<keyword evidence="6" id="KW-0503">Monooxygenase</keyword>
<gene>
    <name evidence="8" type="ORF">MUK42_22722</name>
</gene>
<dbReference type="GO" id="GO:0005506">
    <property type="term" value="F:iron ion binding"/>
    <property type="evidence" value="ECO:0007669"/>
    <property type="project" value="InterPro"/>
</dbReference>
<dbReference type="PANTHER" id="PTHR47947:SF3">
    <property type="entry name" value="CYTOCHROME P450 81D1-LIKE"/>
    <property type="match status" value="1"/>
</dbReference>
<sequence>MMQSLPQKKKRSLGMDGRHPPNLISSCCMPTHGNSCGVYVAIELSPPQALDPFRFDLCTPHLFVTSAMEFYLCVALSLALLLFLKAILFGSHEKRKLPPSPPSLPVIGHLHMFKKPLHHALARVTERYGPVLLLRFGSRPVLVVSSASAAEECFTTNDITFADRPRLPSIRYISYNYTTPGTAPYGAYWRNLRRIATAEILGVRLLQSSSDVRATEVRATASHLFQYAKAGSAAVELKSRLFALVINVFMITIAGKRYYGEEGRISEESKKFMEVAEETVALSGASNIRDFLPFLRWLDYGREVRTRLTRLERMREELMQGLIDEQRREITEAKQGEGGEEQDEGKKQTTIARLLSMQKDDPEHYSDHIIKSLITGLLVAGTDTSVATMEWAMSLLLANPEALRKAQAEIDACVGNNRMLEESDVPDLPYLRGVVNETLRLYPAAPLLVPHESTEECTVDGFVVPPRTMLLVNTYAIYRDPEVWEEPTKFMPERFEGGGKESWMIPFGMGRRRCPGEGLALRMMGLTLGTLIHCFDWETVGRGELDMAEASGLTLPRAVPLVAVCRPRQAMIHVLSEL</sequence>
<proteinExistence type="inferred from homology"/>
<evidence type="ECO:0000313" key="8">
    <source>
        <dbReference type="EMBL" id="URE07243.1"/>
    </source>
</evidence>